<accession>A0A091QC83</accession>
<evidence type="ECO:0000313" key="13">
    <source>
        <dbReference type="EMBL" id="KFQ22368.1"/>
    </source>
</evidence>
<dbReference type="Pfam" id="PF00665">
    <property type="entry name" value="rve"/>
    <property type="match status" value="1"/>
</dbReference>
<evidence type="ECO:0000256" key="5">
    <source>
        <dbReference type="ARBA" id="ARBA00022723"/>
    </source>
</evidence>
<evidence type="ECO:0000256" key="7">
    <source>
        <dbReference type="ARBA" id="ARBA00022801"/>
    </source>
</evidence>
<evidence type="ECO:0000256" key="9">
    <source>
        <dbReference type="PROSITE-ProRule" id="PRU00450"/>
    </source>
</evidence>
<dbReference type="InterPro" id="IPR012337">
    <property type="entry name" value="RNaseH-like_sf"/>
</dbReference>
<dbReference type="Pfam" id="PF00075">
    <property type="entry name" value="RNase_H"/>
    <property type="match status" value="1"/>
</dbReference>
<gene>
    <name evidence="13" type="ORF">N331_11285</name>
</gene>
<dbReference type="Gene3D" id="1.10.10.200">
    <property type="match status" value="1"/>
</dbReference>
<dbReference type="Gene3D" id="3.30.420.10">
    <property type="entry name" value="Ribonuclease H-like superfamily/Ribonuclease H"/>
    <property type="match status" value="2"/>
</dbReference>
<dbReference type="GO" id="GO:0035613">
    <property type="term" value="F:RNA stem-loop binding"/>
    <property type="evidence" value="ECO:0007669"/>
    <property type="project" value="TreeGrafter"/>
</dbReference>
<keyword evidence="8" id="KW-0695">RNA-directed DNA polymerase</keyword>
<proteinExistence type="predicted"/>
<dbReference type="PANTHER" id="PTHR41694">
    <property type="entry name" value="ENDOGENOUS RETROVIRUS GROUP K MEMBER POL PROTEIN"/>
    <property type="match status" value="1"/>
</dbReference>
<keyword evidence="6" id="KW-0255">Endonuclease</keyword>
<keyword evidence="5" id="KW-0479">Metal-binding</keyword>
<evidence type="ECO:0000256" key="8">
    <source>
        <dbReference type="ARBA" id="ARBA00022918"/>
    </source>
</evidence>
<dbReference type="InterPro" id="IPR002156">
    <property type="entry name" value="RNaseH_domain"/>
</dbReference>
<keyword evidence="7" id="KW-0378">Hydrolase</keyword>
<evidence type="ECO:0000256" key="2">
    <source>
        <dbReference type="ARBA" id="ARBA00022679"/>
    </source>
</evidence>
<dbReference type="InterPro" id="IPR017856">
    <property type="entry name" value="Integrase-like_N"/>
</dbReference>
<evidence type="ECO:0000259" key="12">
    <source>
        <dbReference type="PROSITE" id="PS50994"/>
    </source>
</evidence>
<feature type="domain" description="Integrase-type" evidence="10">
    <location>
        <begin position="108"/>
        <end position="149"/>
    </location>
</feature>
<dbReference type="GO" id="GO:0015074">
    <property type="term" value="P:DNA integration"/>
    <property type="evidence" value="ECO:0007669"/>
    <property type="project" value="InterPro"/>
</dbReference>
<feature type="non-terminal residue" evidence="13">
    <location>
        <position position="1"/>
    </location>
</feature>
<keyword evidence="14" id="KW-1185">Reference proteome</keyword>
<reference evidence="13 14" key="1">
    <citation type="submission" date="2014-04" db="EMBL/GenBank/DDBJ databases">
        <title>Genome evolution of avian class.</title>
        <authorList>
            <person name="Zhang G."/>
            <person name="Li C."/>
        </authorList>
    </citation>
    <scope>NUCLEOTIDE SEQUENCE [LARGE SCALE GENOMIC DNA]</scope>
    <source>
        <strain evidence="13">BGI_N331</strain>
    </source>
</reference>
<name>A0A091QC83_MERNU</name>
<evidence type="ECO:0000256" key="6">
    <source>
        <dbReference type="ARBA" id="ARBA00022759"/>
    </source>
</evidence>
<dbReference type="PROSITE" id="PS50994">
    <property type="entry name" value="INTEGRASE"/>
    <property type="match status" value="1"/>
</dbReference>
<keyword evidence="9" id="KW-0863">Zinc-finger</keyword>
<evidence type="ECO:0000313" key="14">
    <source>
        <dbReference type="Proteomes" id="UP000052967"/>
    </source>
</evidence>
<evidence type="ECO:0000259" key="10">
    <source>
        <dbReference type="PROSITE" id="PS50876"/>
    </source>
</evidence>
<organism evidence="13 14">
    <name type="scientific">Merops nubicus</name>
    <name type="common">Northern carmine bee-eater</name>
    <dbReference type="NCBI Taxonomy" id="57421"/>
    <lineage>
        <taxon>Eukaryota</taxon>
        <taxon>Metazoa</taxon>
        <taxon>Chordata</taxon>
        <taxon>Craniata</taxon>
        <taxon>Vertebrata</taxon>
        <taxon>Euteleostomi</taxon>
        <taxon>Archelosauria</taxon>
        <taxon>Archosauria</taxon>
        <taxon>Dinosauria</taxon>
        <taxon>Saurischia</taxon>
        <taxon>Theropoda</taxon>
        <taxon>Coelurosauria</taxon>
        <taxon>Aves</taxon>
        <taxon>Neognathae</taxon>
        <taxon>Neoaves</taxon>
        <taxon>Telluraves</taxon>
        <taxon>Coraciimorphae</taxon>
        <taxon>Coraciiformes</taxon>
        <taxon>Meropidae</taxon>
        <taxon>Merops</taxon>
    </lineage>
</organism>
<feature type="non-terminal residue" evidence="13">
    <location>
        <position position="281"/>
    </location>
</feature>
<dbReference type="InterPro" id="IPR036397">
    <property type="entry name" value="RNaseH_sf"/>
</dbReference>
<dbReference type="PANTHER" id="PTHR41694:SF3">
    <property type="entry name" value="RNA-DIRECTED DNA POLYMERASE-RELATED"/>
    <property type="match status" value="1"/>
</dbReference>
<dbReference type="EC" id="2.7.7.49" evidence="1"/>
<protein>
    <recommendedName>
        <fullName evidence="1">RNA-directed DNA polymerase</fullName>
        <ecNumber evidence="1">2.7.7.49</ecNumber>
    </recommendedName>
</protein>
<dbReference type="InterPro" id="IPR001584">
    <property type="entry name" value="Integrase_cat-core"/>
</dbReference>
<keyword evidence="3" id="KW-0548">Nucleotidyltransferase</keyword>
<evidence type="ECO:0000256" key="4">
    <source>
        <dbReference type="ARBA" id="ARBA00022722"/>
    </source>
</evidence>
<dbReference type="AlphaFoldDB" id="A0A091QC83"/>
<evidence type="ECO:0000259" key="11">
    <source>
        <dbReference type="PROSITE" id="PS50879"/>
    </source>
</evidence>
<dbReference type="SUPFAM" id="SSF46919">
    <property type="entry name" value="N-terminal Zn binding domain of HIV integrase"/>
    <property type="match status" value="1"/>
</dbReference>
<evidence type="ECO:0000256" key="1">
    <source>
        <dbReference type="ARBA" id="ARBA00012493"/>
    </source>
</evidence>
<dbReference type="PROSITE" id="PS50879">
    <property type="entry name" value="RNASE_H_1"/>
    <property type="match status" value="1"/>
</dbReference>
<dbReference type="Proteomes" id="UP000052967">
    <property type="component" value="Unassembled WGS sequence"/>
</dbReference>
<keyword evidence="2" id="KW-0808">Transferase</keyword>
<dbReference type="SUPFAM" id="SSF53098">
    <property type="entry name" value="Ribonuclease H-like"/>
    <property type="match status" value="2"/>
</dbReference>
<dbReference type="EMBL" id="KK692595">
    <property type="protein sequence ID" value="KFQ22368.1"/>
    <property type="molecule type" value="Genomic_DNA"/>
</dbReference>
<evidence type="ECO:0000256" key="3">
    <source>
        <dbReference type="ARBA" id="ARBA00022695"/>
    </source>
</evidence>
<dbReference type="GO" id="GO:0003964">
    <property type="term" value="F:RNA-directed DNA polymerase activity"/>
    <property type="evidence" value="ECO:0007669"/>
    <property type="project" value="UniProtKB-KW"/>
</dbReference>
<keyword evidence="4" id="KW-0540">Nuclease</keyword>
<dbReference type="GO" id="GO:0004523">
    <property type="term" value="F:RNA-DNA hybrid ribonuclease activity"/>
    <property type="evidence" value="ECO:0007669"/>
    <property type="project" value="InterPro"/>
</dbReference>
<dbReference type="InterPro" id="IPR003308">
    <property type="entry name" value="Integrase_Zn-bd_dom_N"/>
</dbReference>
<feature type="domain" description="Integrase catalytic" evidence="12">
    <location>
        <begin position="157"/>
        <end position="281"/>
    </location>
</feature>
<dbReference type="PROSITE" id="PS50876">
    <property type="entry name" value="ZF_INTEGRASE"/>
    <property type="match status" value="1"/>
</dbReference>
<keyword evidence="9" id="KW-0862">Zinc</keyword>
<dbReference type="Pfam" id="PF02022">
    <property type="entry name" value="Integrase_Zn"/>
    <property type="match status" value="1"/>
</dbReference>
<feature type="domain" description="RNase H type-1" evidence="11">
    <location>
        <begin position="1"/>
        <end position="107"/>
    </location>
</feature>
<dbReference type="GO" id="GO:0008270">
    <property type="term" value="F:zinc ion binding"/>
    <property type="evidence" value="ECO:0007669"/>
    <property type="project" value="UniProtKB-KW"/>
</dbReference>
<sequence length="281" mass="31280">GSVQLVELRAVAMAFQRLSQVPLSLVTDSTYVADMTQCLDCSLLKEVNAALFLLLKTLWHAIQDQVHIMFCTFHPYYVLHVRSHTNLPGFITEGNARADKLANPAWVASQPDKKASHDFFHQSAYTLQKQFQLMPTEARDIVSTCADCHGFAAPLPAGVNPRGLKALQLWQTDVTHIAEFGQLKYVHVSIDTFSSAMGASAHNGEKEKGHDVIAHWRLAFVILGIPSSVKTDNGPAYISQKTWQFLHLWGVSHKFGIPHSPTDQAIVEHVHGKLKRVLDKQ</sequence>